<dbReference type="KEGG" id="cvr:CHLNCDRAFT_137149"/>
<reference evidence="5 6" key="1">
    <citation type="journal article" date="2010" name="Plant Cell">
        <title>The Chlorella variabilis NC64A genome reveals adaptation to photosymbiosis, coevolution with viruses, and cryptic sex.</title>
        <authorList>
            <person name="Blanc G."/>
            <person name="Duncan G."/>
            <person name="Agarkova I."/>
            <person name="Borodovsky M."/>
            <person name="Gurnon J."/>
            <person name="Kuo A."/>
            <person name="Lindquist E."/>
            <person name="Lucas S."/>
            <person name="Pangilinan J."/>
            <person name="Polle J."/>
            <person name="Salamov A."/>
            <person name="Terry A."/>
            <person name="Yamada T."/>
            <person name="Dunigan D.D."/>
            <person name="Grigoriev I.V."/>
            <person name="Claverie J.M."/>
            <person name="Van Etten J.L."/>
        </authorList>
    </citation>
    <scope>NUCLEOTIDE SEQUENCE [LARGE SCALE GENOMIC DNA]</scope>
    <source>
        <strain evidence="5 6">NC64A</strain>
    </source>
</reference>
<dbReference type="PANTHER" id="PTHR23147">
    <property type="entry name" value="SERINE/ARGININE RICH SPLICING FACTOR"/>
    <property type="match status" value="1"/>
</dbReference>
<dbReference type="InterPro" id="IPR050907">
    <property type="entry name" value="SRSF"/>
</dbReference>
<keyword evidence="1" id="KW-0507">mRNA processing</keyword>
<dbReference type="GO" id="GO:0008380">
    <property type="term" value="P:RNA splicing"/>
    <property type="evidence" value="ECO:0007669"/>
    <property type="project" value="UniProtKB-KW"/>
</dbReference>
<dbReference type="InterPro" id="IPR012677">
    <property type="entry name" value="Nucleotide-bd_a/b_plait_sf"/>
</dbReference>
<evidence type="ECO:0000313" key="6">
    <source>
        <dbReference type="Proteomes" id="UP000008141"/>
    </source>
</evidence>
<evidence type="ECO:0000256" key="2">
    <source>
        <dbReference type="PROSITE-ProRule" id="PRU00176"/>
    </source>
</evidence>
<dbReference type="CDD" id="cd00590">
    <property type="entry name" value="RRM_SF"/>
    <property type="match status" value="1"/>
</dbReference>
<evidence type="ECO:0000259" key="4">
    <source>
        <dbReference type="PROSITE" id="PS50102"/>
    </source>
</evidence>
<keyword evidence="1" id="KW-0508">mRNA splicing</keyword>
<dbReference type="EMBL" id="GL433852">
    <property type="protein sequence ID" value="EFN53242.1"/>
    <property type="molecule type" value="Genomic_DNA"/>
</dbReference>
<proteinExistence type="predicted"/>
<dbReference type="SMART" id="SM00360">
    <property type="entry name" value="RRM"/>
    <property type="match status" value="1"/>
</dbReference>
<feature type="region of interest" description="Disordered" evidence="3">
    <location>
        <begin position="90"/>
        <end position="109"/>
    </location>
</feature>
<dbReference type="Pfam" id="PF00076">
    <property type="entry name" value="RRM_1"/>
    <property type="match status" value="1"/>
</dbReference>
<keyword evidence="2" id="KW-0694">RNA-binding</keyword>
<dbReference type="PROSITE" id="PS50102">
    <property type="entry name" value="RRM"/>
    <property type="match status" value="1"/>
</dbReference>
<evidence type="ECO:0000256" key="3">
    <source>
        <dbReference type="SAM" id="MobiDB-lite"/>
    </source>
</evidence>
<sequence>MSSKSRYTLIIDSLSSVTRSRDIKYESERFGKVLCVERDARARCALVEFQSSRDAQRAWEKLDGLRLDGCRWKVDWAVRKDFDFFGWKWTEGPSRSPSRSPSRPVEMTY</sequence>
<evidence type="ECO:0000313" key="5">
    <source>
        <dbReference type="EMBL" id="EFN53242.1"/>
    </source>
</evidence>
<feature type="compositionally biased region" description="Low complexity" evidence="3">
    <location>
        <begin position="93"/>
        <end position="109"/>
    </location>
</feature>
<dbReference type="STRING" id="554065.E1ZLC5"/>
<organism evidence="6">
    <name type="scientific">Chlorella variabilis</name>
    <name type="common">Green alga</name>
    <dbReference type="NCBI Taxonomy" id="554065"/>
    <lineage>
        <taxon>Eukaryota</taxon>
        <taxon>Viridiplantae</taxon>
        <taxon>Chlorophyta</taxon>
        <taxon>core chlorophytes</taxon>
        <taxon>Trebouxiophyceae</taxon>
        <taxon>Chlorellales</taxon>
        <taxon>Chlorellaceae</taxon>
        <taxon>Chlorella clade</taxon>
        <taxon>Chlorella</taxon>
    </lineage>
</organism>
<dbReference type="GeneID" id="17352773"/>
<dbReference type="Proteomes" id="UP000008141">
    <property type="component" value="Unassembled WGS sequence"/>
</dbReference>
<protein>
    <recommendedName>
        <fullName evidence="4">RRM domain-containing protein</fullName>
    </recommendedName>
</protein>
<dbReference type="InParanoid" id="E1ZLC5"/>
<gene>
    <name evidence="5" type="ORF">CHLNCDRAFT_137149</name>
</gene>
<dbReference type="OrthoDB" id="5970at2759"/>
<dbReference type="eggNOG" id="ENOG502R8I1">
    <property type="taxonomic scope" value="Eukaryota"/>
</dbReference>
<accession>E1ZLC5</accession>
<dbReference type="GO" id="GO:0003723">
    <property type="term" value="F:RNA binding"/>
    <property type="evidence" value="ECO:0007669"/>
    <property type="project" value="UniProtKB-UniRule"/>
</dbReference>
<feature type="domain" description="RRM" evidence="4">
    <location>
        <begin position="7"/>
        <end position="79"/>
    </location>
</feature>
<name>E1ZLC5_CHLVA</name>
<evidence type="ECO:0000256" key="1">
    <source>
        <dbReference type="ARBA" id="ARBA00023187"/>
    </source>
</evidence>
<dbReference type="Gene3D" id="3.30.70.330">
    <property type="match status" value="1"/>
</dbReference>
<dbReference type="SUPFAM" id="SSF54928">
    <property type="entry name" value="RNA-binding domain, RBD"/>
    <property type="match status" value="1"/>
</dbReference>
<dbReference type="InterPro" id="IPR035979">
    <property type="entry name" value="RBD_domain_sf"/>
</dbReference>
<dbReference type="RefSeq" id="XP_005845344.1">
    <property type="nucleotide sequence ID" value="XM_005845282.1"/>
</dbReference>
<keyword evidence="6" id="KW-1185">Reference proteome</keyword>
<dbReference type="InterPro" id="IPR000504">
    <property type="entry name" value="RRM_dom"/>
</dbReference>
<dbReference type="AlphaFoldDB" id="E1ZLC5"/>